<dbReference type="Gene3D" id="1.10.10.10">
    <property type="entry name" value="Winged helix-like DNA-binding domain superfamily/Winged helix DNA-binding domain"/>
    <property type="match status" value="1"/>
</dbReference>
<dbReference type="GO" id="GO:0003700">
    <property type="term" value="F:DNA-binding transcription factor activity"/>
    <property type="evidence" value="ECO:0007669"/>
    <property type="project" value="InterPro"/>
</dbReference>
<name>A0A327Z5K2_9ACTN</name>
<dbReference type="InterPro" id="IPR000835">
    <property type="entry name" value="HTH_MarR-typ"/>
</dbReference>
<proteinExistence type="predicted"/>
<feature type="domain" description="HTH marR-type" evidence="1">
    <location>
        <begin position="10"/>
        <end position="142"/>
    </location>
</feature>
<protein>
    <submittedName>
        <fullName evidence="2">DNA-binding MarR family transcriptional regulator</fullName>
    </submittedName>
</protein>
<evidence type="ECO:0000313" key="3">
    <source>
        <dbReference type="Proteomes" id="UP000249341"/>
    </source>
</evidence>
<dbReference type="SMART" id="SM00347">
    <property type="entry name" value="HTH_MARR"/>
    <property type="match status" value="1"/>
</dbReference>
<dbReference type="GO" id="GO:0006950">
    <property type="term" value="P:response to stress"/>
    <property type="evidence" value="ECO:0007669"/>
    <property type="project" value="TreeGrafter"/>
</dbReference>
<dbReference type="Proteomes" id="UP000249341">
    <property type="component" value="Unassembled WGS sequence"/>
</dbReference>
<gene>
    <name evidence="2" type="ORF">B0I29_121139</name>
</gene>
<keyword evidence="2" id="KW-0238">DNA-binding</keyword>
<dbReference type="GO" id="GO:0003677">
    <property type="term" value="F:DNA binding"/>
    <property type="evidence" value="ECO:0007669"/>
    <property type="project" value="UniProtKB-KW"/>
</dbReference>
<evidence type="ECO:0000259" key="1">
    <source>
        <dbReference type="PROSITE" id="PS50995"/>
    </source>
</evidence>
<sequence length="142" mass="15768">MDREPHAAEEESLLEAFWAVARRLRHRTRVALEPWNVTPSQSRAIGVLSRHGEMRLSALAEHLRIAPRSATEVVDDLQQQGLALRSPDPADRRATLVALSEQGVATASAIHAARTAEGERLFAVLEPADRAELTRLLRVLRD</sequence>
<comment type="caution">
    <text evidence="2">The sequence shown here is derived from an EMBL/GenBank/DDBJ whole genome shotgun (WGS) entry which is preliminary data.</text>
</comment>
<accession>A0A327Z5K2</accession>
<dbReference type="RefSeq" id="WP_111653663.1">
    <property type="nucleotide sequence ID" value="NZ_JACHWI010000012.1"/>
</dbReference>
<keyword evidence="3" id="KW-1185">Reference proteome</keyword>
<dbReference type="OrthoDB" id="3216907at2"/>
<dbReference type="InterPro" id="IPR036390">
    <property type="entry name" value="WH_DNA-bd_sf"/>
</dbReference>
<dbReference type="AlphaFoldDB" id="A0A327Z5K2"/>
<evidence type="ECO:0000313" key="2">
    <source>
        <dbReference type="EMBL" id="RAK28043.1"/>
    </source>
</evidence>
<reference evidence="2 3" key="1">
    <citation type="submission" date="2018-06" db="EMBL/GenBank/DDBJ databases">
        <title>Genomic Encyclopedia of Type Strains, Phase III (KMG-III): the genomes of soil and plant-associated and newly described type strains.</title>
        <authorList>
            <person name="Whitman W."/>
        </authorList>
    </citation>
    <scope>NUCLEOTIDE SEQUENCE [LARGE SCALE GENOMIC DNA]</scope>
    <source>
        <strain evidence="2 3">CGMCC 4.7090</strain>
    </source>
</reference>
<dbReference type="Pfam" id="PF01047">
    <property type="entry name" value="MarR"/>
    <property type="match status" value="1"/>
</dbReference>
<dbReference type="PANTHER" id="PTHR33164">
    <property type="entry name" value="TRANSCRIPTIONAL REGULATOR, MARR FAMILY"/>
    <property type="match status" value="1"/>
</dbReference>
<dbReference type="EMBL" id="QLMJ01000021">
    <property type="protein sequence ID" value="RAK28043.1"/>
    <property type="molecule type" value="Genomic_DNA"/>
</dbReference>
<dbReference type="InterPro" id="IPR039422">
    <property type="entry name" value="MarR/SlyA-like"/>
</dbReference>
<organism evidence="2 3">
    <name type="scientific">Actinoplanes lutulentus</name>
    <dbReference type="NCBI Taxonomy" id="1287878"/>
    <lineage>
        <taxon>Bacteria</taxon>
        <taxon>Bacillati</taxon>
        <taxon>Actinomycetota</taxon>
        <taxon>Actinomycetes</taxon>
        <taxon>Micromonosporales</taxon>
        <taxon>Micromonosporaceae</taxon>
        <taxon>Actinoplanes</taxon>
    </lineage>
</organism>
<dbReference type="SUPFAM" id="SSF46785">
    <property type="entry name" value="Winged helix' DNA-binding domain"/>
    <property type="match status" value="1"/>
</dbReference>
<dbReference type="PROSITE" id="PS50995">
    <property type="entry name" value="HTH_MARR_2"/>
    <property type="match status" value="1"/>
</dbReference>
<dbReference type="PANTHER" id="PTHR33164:SF94">
    <property type="entry name" value="TRANSCRIPTIONAL REGULATORY PROTEIN-RELATED"/>
    <property type="match status" value="1"/>
</dbReference>
<dbReference type="InterPro" id="IPR036388">
    <property type="entry name" value="WH-like_DNA-bd_sf"/>
</dbReference>